<dbReference type="PANTHER" id="PTHR24349">
    <property type="entry name" value="SERINE/THREONINE-PROTEIN KINASE"/>
    <property type="match status" value="1"/>
</dbReference>
<dbReference type="InterPro" id="IPR002048">
    <property type="entry name" value="EF_hand_dom"/>
</dbReference>
<keyword evidence="6 7" id="KW-0067">ATP-binding</keyword>
<dbReference type="AlphaFoldDB" id="A0A8J5XVH7"/>
<dbReference type="PROSITE" id="PS00018">
    <property type="entry name" value="EF_HAND_1"/>
    <property type="match status" value="2"/>
</dbReference>
<dbReference type="EMBL" id="JAGTXO010000008">
    <property type="protein sequence ID" value="KAG8466195.1"/>
    <property type="molecule type" value="Genomic_DNA"/>
</dbReference>
<feature type="domain" description="Protein kinase" evidence="8">
    <location>
        <begin position="18"/>
        <end position="286"/>
    </location>
</feature>
<dbReference type="GO" id="GO:0005524">
    <property type="term" value="F:ATP binding"/>
    <property type="evidence" value="ECO:0007669"/>
    <property type="project" value="UniProtKB-UniRule"/>
</dbReference>
<keyword evidence="11" id="KW-1185">Reference proteome</keyword>
<feature type="domain" description="EF-hand" evidence="9">
    <location>
        <begin position="329"/>
        <end position="361"/>
    </location>
</feature>
<dbReference type="OMA" id="QNEYELG"/>
<keyword evidence="2" id="KW-0808">Transferase</keyword>
<evidence type="ECO:0000259" key="9">
    <source>
        <dbReference type="PROSITE" id="PS50222"/>
    </source>
</evidence>
<keyword evidence="5" id="KW-0106">Calcium</keyword>
<protein>
    <recommendedName>
        <fullName evidence="12">Calmodulin</fullName>
    </recommendedName>
</protein>
<dbReference type="Gene3D" id="3.30.200.20">
    <property type="entry name" value="Phosphorylase Kinase, domain 1"/>
    <property type="match status" value="1"/>
</dbReference>
<keyword evidence="4" id="KW-0418">Kinase</keyword>
<evidence type="ECO:0000256" key="3">
    <source>
        <dbReference type="ARBA" id="ARBA00022741"/>
    </source>
</evidence>
<gene>
    <name evidence="10" type="ORF">KFE25_001951</name>
</gene>
<dbReference type="Pfam" id="PF13499">
    <property type="entry name" value="EF-hand_7"/>
    <property type="match status" value="1"/>
</dbReference>
<comment type="caution">
    <text evidence="10">The sequence shown here is derived from an EMBL/GenBank/DDBJ whole genome shotgun (WGS) entry which is preliminary data.</text>
</comment>
<sequence>MPKPKTPTSFQPVTELGYRVKSMIGQGGFGSVYIAVHEPTKSFRAVKAMFKGDTERAEIDNEVDMMRRTDHAPNVARLLEVAEDGHFIFICLEACMGGHLLKRLSEHRVFTERHAAVAIADVLSALAVLHGMGIAHRDIKPQNLIYFNERPDAPLKLIDFGMAVDLRKAPGGKVTEFAGTIRFMSPSIVKEQPYGCECDLWALGVTAYLLLSGTYPFNGATVDEVAHVILHADPSLSAPLWGNVSADGKDFVRKLLRDPYTERQRDPNAAIGDLLTVFDASDHPWIRHRGALSGAQLDEGVRQRLASTHNRNLLDAAVGNLVAARLQPGDVEVLTRQFDLLDTNGDGHVTLDEYLQGVASLEVTYDELRRQFAAYDTDSDGRISKQEFLSACLSQNLGEAREAQADSFAKLAAQLPNGGMAGKRQITPKSLVDALKRMGSCDDADALAKGAMHAIAEADLDEDGMLSFDEFRTWVERRNGACTGQLPPAVDAPVARASRSLQRGGPLTRTGSTFWSVATPAGVEGATDGPLGARARCASICVRVVPALVAAIACGGALLVATAGP</sequence>
<name>A0A8J5XVH7_DIALT</name>
<dbReference type="PROSITE" id="PS00108">
    <property type="entry name" value="PROTEIN_KINASE_ST"/>
    <property type="match status" value="1"/>
</dbReference>
<feature type="domain" description="EF-hand" evidence="9">
    <location>
        <begin position="446"/>
        <end position="481"/>
    </location>
</feature>
<dbReference type="CDD" id="cd00051">
    <property type="entry name" value="EFh"/>
    <property type="match status" value="1"/>
</dbReference>
<dbReference type="PROSITE" id="PS00107">
    <property type="entry name" value="PROTEIN_KINASE_ATP"/>
    <property type="match status" value="1"/>
</dbReference>
<dbReference type="SUPFAM" id="SSF47473">
    <property type="entry name" value="EF-hand"/>
    <property type="match status" value="1"/>
</dbReference>
<dbReference type="PROSITE" id="PS50222">
    <property type="entry name" value="EF_HAND_2"/>
    <property type="match status" value="3"/>
</dbReference>
<evidence type="ECO:0000256" key="7">
    <source>
        <dbReference type="PROSITE-ProRule" id="PRU10141"/>
    </source>
</evidence>
<evidence type="ECO:0000256" key="1">
    <source>
        <dbReference type="ARBA" id="ARBA00022527"/>
    </source>
</evidence>
<dbReference type="Pfam" id="PF00069">
    <property type="entry name" value="Pkinase"/>
    <property type="match status" value="1"/>
</dbReference>
<evidence type="ECO:0000256" key="5">
    <source>
        <dbReference type="ARBA" id="ARBA00022837"/>
    </source>
</evidence>
<dbReference type="InterPro" id="IPR000719">
    <property type="entry name" value="Prot_kinase_dom"/>
</dbReference>
<accession>A0A8J5XVH7</accession>
<dbReference type="OrthoDB" id="40902at2759"/>
<dbReference type="InterPro" id="IPR011992">
    <property type="entry name" value="EF-hand-dom_pair"/>
</dbReference>
<proteinExistence type="predicted"/>
<evidence type="ECO:0000256" key="4">
    <source>
        <dbReference type="ARBA" id="ARBA00022777"/>
    </source>
</evidence>
<reference evidence="10" key="1">
    <citation type="submission" date="2021-05" db="EMBL/GenBank/DDBJ databases">
        <title>The genome of the haptophyte Pavlova lutheri (Diacronema luteri, Pavlovales) - a model for lipid biosynthesis in eukaryotic algae.</title>
        <authorList>
            <person name="Hulatt C.J."/>
            <person name="Posewitz M.C."/>
        </authorList>
    </citation>
    <scope>NUCLEOTIDE SEQUENCE</scope>
    <source>
        <strain evidence="10">NIVA-4/92</strain>
    </source>
</reference>
<evidence type="ECO:0000256" key="6">
    <source>
        <dbReference type="ARBA" id="ARBA00022840"/>
    </source>
</evidence>
<dbReference type="Gene3D" id="1.10.238.10">
    <property type="entry name" value="EF-hand"/>
    <property type="match status" value="2"/>
</dbReference>
<dbReference type="GO" id="GO:0004674">
    <property type="term" value="F:protein serine/threonine kinase activity"/>
    <property type="evidence" value="ECO:0007669"/>
    <property type="project" value="UniProtKB-KW"/>
</dbReference>
<keyword evidence="3 7" id="KW-0547">Nucleotide-binding</keyword>
<dbReference type="InterPro" id="IPR011009">
    <property type="entry name" value="Kinase-like_dom_sf"/>
</dbReference>
<dbReference type="SMART" id="SM00220">
    <property type="entry name" value="S_TKc"/>
    <property type="match status" value="1"/>
</dbReference>
<dbReference type="InterPro" id="IPR050205">
    <property type="entry name" value="CDPK_Ser/Thr_kinases"/>
</dbReference>
<dbReference type="InterPro" id="IPR018247">
    <property type="entry name" value="EF_Hand_1_Ca_BS"/>
</dbReference>
<dbReference type="GO" id="GO:0005509">
    <property type="term" value="F:calcium ion binding"/>
    <property type="evidence" value="ECO:0007669"/>
    <property type="project" value="InterPro"/>
</dbReference>
<keyword evidence="1" id="KW-0723">Serine/threonine-protein kinase</keyword>
<dbReference type="SUPFAM" id="SSF56112">
    <property type="entry name" value="Protein kinase-like (PK-like)"/>
    <property type="match status" value="1"/>
</dbReference>
<dbReference type="PROSITE" id="PS50011">
    <property type="entry name" value="PROTEIN_KINASE_DOM"/>
    <property type="match status" value="1"/>
</dbReference>
<dbReference type="InterPro" id="IPR017441">
    <property type="entry name" value="Protein_kinase_ATP_BS"/>
</dbReference>
<organism evidence="10 11">
    <name type="scientific">Diacronema lutheri</name>
    <name type="common">Unicellular marine alga</name>
    <name type="synonym">Monochrysis lutheri</name>
    <dbReference type="NCBI Taxonomy" id="2081491"/>
    <lineage>
        <taxon>Eukaryota</taxon>
        <taxon>Haptista</taxon>
        <taxon>Haptophyta</taxon>
        <taxon>Pavlovophyceae</taxon>
        <taxon>Pavlovales</taxon>
        <taxon>Pavlovaceae</taxon>
        <taxon>Diacronema</taxon>
    </lineage>
</organism>
<evidence type="ECO:0000313" key="11">
    <source>
        <dbReference type="Proteomes" id="UP000751190"/>
    </source>
</evidence>
<dbReference type="InterPro" id="IPR008271">
    <property type="entry name" value="Ser/Thr_kinase_AS"/>
</dbReference>
<dbReference type="Gene3D" id="1.10.510.10">
    <property type="entry name" value="Transferase(Phosphotransferase) domain 1"/>
    <property type="match status" value="1"/>
</dbReference>
<evidence type="ECO:0000259" key="8">
    <source>
        <dbReference type="PROSITE" id="PS50011"/>
    </source>
</evidence>
<evidence type="ECO:0000256" key="2">
    <source>
        <dbReference type="ARBA" id="ARBA00022679"/>
    </source>
</evidence>
<evidence type="ECO:0008006" key="12">
    <source>
        <dbReference type="Google" id="ProtNLM"/>
    </source>
</evidence>
<feature type="binding site" evidence="7">
    <location>
        <position position="47"/>
    </location>
    <ligand>
        <name>ATP</name>
        <dbReference type="ChEBI" id="CHEBI:30616"/>
    </ligand>
</feature>
<dbReference type="Pfam" id="PF13202">
    <property type="entry name" value="EF-hand_5"/>
    <property type="match status" value="1"/>
</dbReference>
<feature type="domain" description="EF-hand" evidence="9">
    <location>
        <begin position="363"/>
        <end position="398"/>
    </location>
</feature>
<dbReference type="Proteomes" id="UP000751190">
    <property type="component" value="Unassembled WGS sequence"/>
</dbReference>
<evidence type="ECO:0000313" key="10">
    <source>
        <dbReference type="EMBL" id="KAG8466195.1"/>
    </source>
</evidence>
<dbReference type="SMART" id="SM00054">
    <property type="entry name" value="EFh"/>
    <property type="match status" value="3"/>
</dbReference>